<accession>A0A1V4SSU3</accession>
<dbReference type="PANTHER" id="PTHR11373:SF41">
    <property type="entry name" value="METAL-DEPENDENT PHOSPHOHYDROLASE"/>
    <property type="match status" value="1"/>
</dbReference>
<protein>
    <submittedName>
        <fullName evidence="2">HD domain protein</fullName>
    </submittedName>
</protein>
<reference evidence="2 3" key="1">
    <citation type="submission" date="2016-02" db="EMBL/GenBank/DDBJ databases">
        <title>Genome sequence of Clostridium thermobutyricum DSM 4928.</title>
        <authorList>
            <person name="Poehlein A."/>
            <person name="Daniel R."/>
        </authorList>
    </citation>
    <scope>NUCLEOTIDE SEQUENCE [LARGE SCALE GENOMIC DNA]</scope>
    <source>
        <strain evidence="2 3">DSM 4928</strain>
    </source>
</reference>
<dbReference type="RefSeq" id="WP_080023735.1">
    <property type="nucleotide sequence ID" value="NZ_LTAY01000066.1"/>
</dbReference>
<dbReference type="InterPro" id="IPR050135">
    <property type="entry name" value="dGTPase-like"/>
</dbReference>
<dbReference type="Pfam" id="PF01966">
    <property type="entry name" value="HD"/>
    <property type="match status" value="1"/>
</dbReference>
<gene>
    <name evidence="2" type="ORF">CLTHE_24670</name>
</gene>
<dbReference type="Gene3D" id="1.10.3210.10">
    <property type="entry name" value="Hypothetical protein af1432"/>
    <property type="match status" value="1"/>
</dbReference>
<dbReference type="FunFam" id="1.10.3210.10:FF:000026">
    <property type="entry name" value="Metal-dependent phosphohydrolase"/>
    <property type="match status" value="1"/>
</dbReference>
<dbReference type="InterPro" id="IPR006674">
    <property type="entry name" value="HD_domain"/>
</dbReference>
<sequence>MKINDYIYGEYEIEDILEEIILTDEFIRLKNIYQGGGSHLVNPKWNVTRYEHSIGTMILIRMLGGTIEEQIAGLLHDISHTAFSHVIDFVLENENEDYHEKIFKDVIENSKIPKILEKYGFNYEYILFNEEKWKILERKAPKLCADRVDYTLRDLYKAELISKHEIDKFLEKLDVKNGEIVIKSIEIGEWFVETYYKEVIDYFMNPINIFGNDMLSKAIKESMKLGEIKEEDFLRDDLYLLEKLNNSKFETVANLMNILKKIPKLEENKNEFDLHIKNKVRIIDPTIYLENSIFSLSEKSEISKVKTENAIKKLREGIFIKIIK</sequence>
<dbReference type="EMBL" id="LTAY01000066">
    <property type="protein sequence ID" value="OPX46863.1"/>
    <property type="molecule type" value="Genomic_DNA"/>
</dbReference>
<dbReference type="InterPro" id="IPR003607">
    <property type="entry name" value="HD/PDEase_dom"/>
</dbReference>
<dbReference type="SMART" id="SM00471">
    <property type="entry name" value="HDc"/>
    <property type="match status" value="1"/>
</dbReference>
<dbReference type="Proteomes" id="UP000191448">
    <property type="component" value="Unassembled WGS sequence"/>
</dbReference>
<evidence type="ECO:0000313" key="2">
    <source>
        <dbReference type="EMBL" id="OPX46863.1"/>
    </source>
</evidence>
<dbReference type="GO" id="GO:0008832">
    <property type="term" value="F:dGTPase activity"/>
    <property type="evidence" value="ECO:0007669"/>
    <property type="project" value="TreeGrafter"/>
</dbReference>
<dbReference type="PANTHER" id="PTHR11373">
    <property type="entry name" value="DEOXYNUCLEOSIDE TRIPHOSPHATE TRIPHOSPHOHYDROLASE"/>
    <property type="match status" value="1"/>
</dbReference>
<evidence type="ECO:0000313" key="3">
    <source>
        <dbReference type="Proteomes" id="UP000191448"/>
    </source>
</evidence>
<dbReference type="GO" id="GO:0006203">
    <property type="term" value="P:dGTP catabolic process"/>
    <property type="evidence" value="ECO:0007669"/>
    <property type="project" value="TreeGrafter"/>
</dbReference>
<name>A0A1V4SSU3_9CLOT</name>
<proteinExistence type="predicted"/>
<dbReference type="SUPFAM" id="SSF109604">
    <property type="entry name" value="HD-domain/PDEase-like"/>
    <property type="match status" value="1"/>
</dbReference>
<dbReference type="AlphaFoldDB" id="A0A1V4SSU3"/>
<evidence type="ECO:0000259" key="1">
    <source>
        <dbReference type="SMART" id="SM00471"/>
    </source>
</evidence>
<organism evidence="2 3">
    <name type="scientific">Clostridium thermobutyricum DSM 4928</name>
    <dbReference type="NCBI Taxonomy" id="1121339"/>
    <lineage>
        <taxon>Bacteria</taxon>
        <taxon>Bacillati</taxon>
        <taxon>Bacillota</taxon>
        <taxon>Clostridia</taxon>
        <taxon>Eubacteriales</taxon>
        <taxon>Clostridiaceae</taxon>
        <taxon>Clostridium</taxon>
    </lineage>
</organism>
<feature type="domain" description="HD/PDEase" evidence="1">
    <location>
        <begin position="45"/>
        <end position="160"/>
    </location>
</feature>
<comment type="caution">
    <text evidence="2">The sequence shown here is derived from an EMBL/GenBank/DDBJ whole genome shotgun (WGS) entry which is preliminary data.</text>
</comment>
<dbReference type="OrthoDB" id="9814017at2"/>
<dbReference type="CDD" id="cd00077">
    <property type="entry name" value="HDc"/>
    <property type="match status" value="1"/>
</dbReference>